<keyword evidence="1" id="KW-1133">Transmembrane helix</keyword>
<keyword evidence="1" id="KW-0812">Transmembrane</keyword>
<gene>
    <name evidence="2" type="ORF">M413DRAFT_132886</name>
</gene>
<dbReference type="HOGENOM" id="CLU_2498104_0_0_1"/>
<accession>A0A0C3CDT2</accession>
<reference evidence="3" key="2">
    <citation type="submission" date="2015-01" db="EMBL/GenBank/DDBJ databases">
        <title>Evolutionary Origins and Diversification of the Mycorrhizal Mutualists.</title>
        <authorList>
            <consortium name="DOE Joint Genome Institute"/>
            <consortium name="Mycorrhizal Genomics Consortium"/>
            <person name="Kohler A."/>
            <person name="Kuo A."/>
            <person name="Nagy L.G."/>
            <person name="Floudas D."/>
            <person name="Copeland A."/>
            <person name="Barry K.W."/>
            <person name="Cichocki N."/>
            <person name="Veneault-Fourrey C."/>
            <person name="LaButti K."/>
            <person name="Lindquist E.A."/>
            <person name="Lipzen A."/>
            <person name="Lundell T."/>
            <person name="Morin E."/>
            <person name="Murat C."/>
            <person name="Riley R."/>
            <person name="Ohm R."/>
            <person name="Sun H."/>
            <person name="Tunlid A."/>
            <person name="Henrissat B."/>
            <person name="Grigoriev I.V."/>
            <person name="Hibbett D.S."/>
            <person name="Martin F."/>
        </authorList>
    </citation>
    <scope>NUCLEOTIDE SEQUENCE [LARGE SCALE GENOMIC DNA]</scope>
    <source>
        <strain evidence="3">h7</strain>
    </source>
</reference>
<reference evidence="2 3" key="1">
    <citation type="submission" date="2014-04" db="EMBL/GenBank/DDBJ databases">
        <authorList>
            <consortium name="DOE Joint Genome Institute"/>
            <person name="Kuo A."/>
            <person name="Gay G."/>
            <person name="Dore J."/>
            <person name="Kohler A."/>
            <person name="Nagy L.G."/>
            <person name="Floudas D."/>
            <person name="Copeland A."/>
            <person name="Barry K.W."/>
            <person name="Cichocki N."/>
            <person name="Veneault-Fourrey C."/>
            <person name="LaButti K."/>
            <person name="Lindquist E.A."/>
            <person name="Lipzen A."/>
            <person name="Lundell T."/>
            <person name="Morin E."/>
            <person name="Murat C."/>
            <person name="Sun H."/>
            <person name="Tunlid A."/>
            <person name="Henrissat B."/>
            <person name="Grigoriev I.V."/>
            <person name="Hibbett D.S."/>
            <person name="Martin F."/>
            <person name="Nordberg H.P."/>
            <person name="Cantor M.N."/>
            <person name="Hua S.X."/>
        </authorList>
    </citation>
    <scope>NUCLEOTIDE SEQUENCE [LARGE SCALE GENOMIC DNA]</scope>
    <source>
        <strain evidence="3">h7</strain>
    </source>
</reference>
<proteinExistence type="predicted"/>
<keyword evidence="3" id="KW-1185">Reference proteome</keyword>
<feature type="transmembrane region" description="Helical" evidence="1">
    <location>
        <begin position="7"/>
        <end position="28"/>
    </location>
</feature>
<evidence type="ECO:0000256" key="1">
    <source>
        <dbReference type="SAM" id="Phobius"/>
    </source>
</evidence>
<dbReference type="Proteomes" id="UP000053424">
    <property type="component" value="Unassembled WGS sequence"/>
</dbReference>
<evidence type="ECO:0000313" key="3">
    <source>
        <dbReference type="Proteomes" id="UP000053424"/>
    </source>
</evidence>
<dbReference type="AlphaFoldDB" id="A0A0C3CDT2"/>
<evidence type="ECO:0000313" key="2">
    <source>
        <dbReference type="EMBL" id="KIM42374.1"/>
    </source>
</evidence>
<sequence length="86" mass="9926">MKEIHDGLLKFQVIAVIALLVEHSFWFAGKDIGKQFSHAIKSFKSQKHLTINIFKAEVEAAFNNASDKEDPAWLIQWIIDHKLNHK</sequence>
<dbReference type="EMBL" id="KN831778">
    <property type="protein sequence ID" value="KIM42374.1"/>
    <property type="molecule type" value="Genomic_DNA"/>
</dbReference>
<keyword evidence="1" id="KW-0472">Membrane</keyword>
<organism evidence="2 3">
    <name type="scientific">Hebeloma cylindrosporum</name>
    <dbReference type="NCBI Taxonomy" id="76867"/>
    <lineage>
        <taxon>Eukaryota</taxon>
        <taxon>Fungi</taxon>
        <taxon>Dikarya</taxon>
        <taxon>Basidiomycota</taxon>
        <taxon>Agaricomycotina</taxon>
        <taxon>Agaricomycetes</taxon>
        <taxon>Agaricomycetidae</taxon>
        <taxon>Agaricales</taxon>
        <taxon>Agaricineae</taxon>
        <taxon>Hymenogastraceae</taxon>
        <taxon>Hebeloma</taxon>
    </lineage>
</organism>
<protein>
    <submittedName>
        <fullName evidence="2">Uncharacterized protein</fullName>
    </submittedName>
</protein>
<name>A0A0C3CDT2_HEBCY</name>